<dbReference type="InterPro" id="IPR037004">
    <property type="entry name" value="Exonuc_VII_ssu_sf"/>
</dbReference>
<dbReference type="PANTHER" id="PTHR34137:SF1">
    <property type="entry name" value="EXODEOXYRIBONUCLEASE 7 SMALL SUBUNIT"/>
    <property type="match status" value="1"/>
</dbReference>
<keyword evidence="5 6" id="KW-0269">Exonuclease</keyword>
<sequence>MLATPAIYLANYSMSKKLPTNVTPASFESAMAELSELVSQMETGQLPLEASVTAYQRGSELIKYCASQLEKVEQQVKILDAGMLKPFSTDTGDTNANNQNNQESIA</sequence>
<dbReference type="Gene3D" id="1.10.287.1040">
    <property type="entry name" value="Exonuclease VII, small subunit"/>
    <property type="match status" value="1"/>
</dbReference>
<evidence type="ECO:0000313" key="9">
    <source>
        <dbReference type="Proteomes" id="UP000620127"/>
    </source>
</evidence>
<proteinExistence type="inferred from homology"/>
<dbReference type="SUPFAM" id="SSF116842">
    <property type="entry name" value="XseB-like"/>
    <property type="match status" value="1"/>
</dbReference>
<dbReference type="HAMAP" id="MF_00337">
    <property type="entry name" value="Exonuc_7_S"/>
    <property type="match status" value="1"/>
</dbReference>
<feature type="region of interest" description="Disordered" evidence="7">
    <location>
        <begin position="87"/>
        <end position="106"/>
    </location>
</feature>
<dbReference type="Pfam" id="PF02609">
    <property type="entry name" value="Exonuc_VII_S"/>
    <property type="match status" value="1"/>
</dbReference>
<feature type="compositionally biased region" description="Polar residues" evidence="7">
    <location>
        <begin position="88"/>
        <end position="106"/>
    </location>
</feature>
<evidence type="ECO:0000256" key="7">
    <source>
        <dbReference type="SAM" id="MobiDB-lite"/>
    </source>
</evidence>
<comment type="subcellular location">
    <subcellularLocation>
        <location evidence="6">Cytoplasm</location>
    </subcellularLocation>
</comment>
<comment type="subunit">
    <text evidence="6">Heterooligomer composed of large and small subunits.</text>
</comment>
<keyword evidence="2 6" id="KW-0963">Cytoplasm</keyword>
<comment type="function">
    <text evidence="6">Bidirectionally degrades single-stranded DNA into large acid-insoluble oligonucleotides, which are then degraded further into small acid-soluble oligonucleotides.</text>
</comment>
<evidence type="ECO:0000256" key="1">
    <source>
        <dbReference type="ARBA" id="ARBA00009998"/>
    </source>
</evidence>
<gene>
    <name evidence="6" type="primary">xseB</name>
    <name evidence="8" type="ORF">GCM10011282_32530</name>
</gene>
<comment type="similarity">
    <text evidence="1 6">Belongs to the XseB family.</text>
</comment>
<evidence type="ECO:0000256" key="5">
    <source>
        <dbReference type="ARBA" id="ARBA00022839"/>
    </source>
</evidence>
<dbReference type="EC" id="3.1.11.6" evidence="6"/>
<dbReference type="EMBL" id="BMYT01000007">
    <property type="protein sequence ID" value="GGX24108.1"/>
    <property type="molecule type" value="Genomic_DNA"/>
</dbReference>
<evidence type="ECO:0000256" key="2">
    <source>
        <dbReference type="ARBA" id="ARBA00022490"/>
    </source>
</evidence>
<dbReference type="InterPro" id="IPR003761">
    <property type="entry name" value="Exonuc_VII_S"/>
</dbReference>
<dbReference type="PANTHER" id="PTHR34137">
    <property type="entry name" value="EXODEOXYRIBONUCLEASE 7 SMALL SUBUNIT"/>
    <property type="match status" value="1"/>
</dbReference>
<dbReference type="NCBIfam" id="NF002141">
    <property type="entry name" value="PRK00977.1-5"/>
    <property type="match status" value="1"/>
</dbReference>
<dbReference type="NCBIfam" id="TIGR01280">
    <property type="entry name" value="xseB"/>
    <property type="match status" value="1"/>
</dbReference>
<evidence type="ECO:0000313" key="8">
    <source>
        <dbReference type="EMBL" id="GGX24108.1"/>
    </source>
</evidence>
<reference evidence="9" key="1">
    <citation type="journal article" date="2019" name="Int. J. Syst. Evol. Microbiol.">
        <title>The Global Catalogue of Microorganisms (GCM) 10K type strain sequencing project: providing services to taxonomists for standard genome sequencing and annotation.</title>
        <authorList>
            <consortium name="The Broad Institute Genomics Platform"/>
            <consortium name="The Broad Institute Genome Sequencing Center for Infectious Disease"/>
            <person name="Wu L."/>
            <person name="Ma J."/>
        </authorList>
    </citation>
    <scope>NUCLEOTIDE SEQUENCE [LARGE SCALE GENOMIC DNA]</scope>
    <source>
        <strain evidence="9">KCTC 23916</strain>
    </source>
</reference>
<protein>
    <recommendedName>
        <fullName evidence="6">Exodeoxyribonuclease 7 small subunit</fullName>
        <ecNumber evidence="6">3.1.11.6</ecNumber>
    </recommendedName>
    <alternativeName>
        <fullName evidence="6">Exodeoxyribonuclease VII small subunit</fullName>
        <shortName evidence="6">Exonuclease VII small subunit</shortName>
    </alternativeName>
</protein>
<comment type="catalytic activity">
    <reaction evidence="6">
        <text>Exonucleolytic cleavage in either 5'- to 3'- or 3'- to 5'-direction to yield nucleoside 5'-phosphates.</text>
        <dbReference type="EC" id="3.1.11.6"/>
    </reaction>
</comment>
<evidence type="ECO:0000256" key="3">
    <source>
        <dbReference type="ARBA" id="ARBA00022722"/>
    </source>
</evidence>
<keyword evidence="9" id="KW-1185">Reference proteome</keyword>
<evidence type="ECO:0000256" key="4">
    <source>
        <dbReference type="ARBA" id="ARBA00022801"/>
    </source>
</evidence>
<keyword evidence="3 6" id="KW-0540">Nuclease</keyword>
<evidence type="ECO:0000256" key="6">
    <source>
        <dbReference type="HAMAP-Rule" id="MF_00337"/>
    </source>
</evidence>
<name>A0ABQ2XLV3_9BURK</name>
<organism evidence="8 9">
    <name type="scientific">Undibacterium macrobrachii</name>
    <dbReference type="NCBI Taxonomy" id="1119058"/>
    <lineage>
        <taxon>Bacteria</taxon>
        <taxon>Pseudomonadati</taxon>
        <taxon>Pseudomonadota</taxon>
        <taxon>Betaproteobacteria</taxon>
        <taxon>Burkholderiales</taxon>
        <taxon>Oxalobacteraceae</taxon>
        <taxon>Undibacterium</taxon>
    </lineage>
</organism>
<accession>A0ABQ2XLV3</accession>
<keyword evidence="4 6" id="KW-0378">Hydrolase</keyword>
<dbReference type="Proteomes" id="UP000620127">
    <property type="component" value="Unassembled WGS sequence"/>
</dbReference>
<comment type="caution">
    <text evidence="8">The sequence shown here is derived from an EMBL/GenBank/DDBJ whole genome shotgun (WGS) entry which is preliminary data.</text>
</comment>